<dbReference type="GO" id="GO:0007165">
    <property type="term" value="P:signal transduction"/>
    <property type="evidence" value="ECO:0007669"/>
    <property type="project" value="InterPro"/>
</dbReference>
<dbReference type="SUPFAM" id="SSF52200">
    <property type="entry name" value="Toll/Interleukin receptor TIR domain"/>
    <property type="match status" value="1"/>
</dbReference>
<accession>A0AAE0WCH3</accession>
<gene>
    <name evidence="8" type="ORF">CHS0354_019585</name>
</gene>
<evidence type="ECO:0000256" key="3">
    <source>
        <dbReference type="ARBA" id="ARBA00022729"/>
    </source>
</evidence>
<reference evidence="8" key="3">
    <citation type="submission" date="2023-05" db="EMBL/GenBank/DDBJ databases">
        <authorList>
            <person name="Smith C.H."/>
        </authorList>
    </citation>
    <scope>NUCLEOTIDE SEQUENCE</scope>
    <source>
        <strain evidence="8">CHS0354</strain>
        <tissue evidence="8">Mantle</tissue>
    </source>
</reference>
<dbReference type="PANTHER" id="PTHR24365:SF530">
    <property type="entry name" value="MSTPROX-RELATED"/>
    <property type="match status" value="1"/>
</dbReference>
<reference evidence="8" key="1">
    <citation type="journal article" date="2021" name="Genome Biol. Evol.">
        <title>A High-Quality Reference Genome for a Parasitic Bivalve with Doubly Uniparental Inheritance (Bivalvia: Unionida).</title>
        <authorList>
            <person name="Smith C.H."/>
        </authorList>
    </citation>
    <scope>NUCLEOTIDE SEQUENCE</scope>
    <source>
        <strain evidence="8">CHS0354</strain>
    </source>
</reference>
<proteinExistence type="predicted"/>
<dbReference type="AlphaFoldDB" id="A0AAE0WCH3"/>
<evidence type="ECO:0000259" key="7">
    <source>
        <dbReference type="PROSITE" id="PS50104"/>
    </source>
</evidence>
<evidence type="ECO:0000256" key="1">
    <source>
        <dbReference type="ARBA" id="ARBA00004370"/>
    </source>
</evidence>
<keyword evidence="2 6" id="KW-0812">Transmembrane</keyword>
<evidence type="ECO:0000256" key="6">
    <source>
        <dbReference type="SAM" id="Phobius"/>
    </source>
</evidence>
<dbReference type="InterPro" id="IPR035897">
    <property type="entry name" value="Toll_tir_struct_dom_sf"/>
</dbReference>
<evidence type="ECO:0000313" key="9">
    <source>
        <dbReference type="Proteomes" id="UP001195483"/>
    </source>
</evidence>
<dbReference type="GO" id="GO:0005886">
    <property type="term" value="C:plasma membrane"/>
    <property type="evidence" value="ECO:0007669"/>
    <property type="project" value="TreeGrafter"/>
</dbReference>
<dbReference type="Gene3D" id="3.40.50.10140">
    <property type="entry name" value="Toll/interleukin-1 receptor homology (TIR) domain"/>
    <property type="match status" value="1"/>
</dbReference>
<keyword evidence="3" id="KW-0732">Signal</keyword>
<feature type="transmembrane region" description="Helical" evidence="6">
    <location>
        <begin position="31"/>
        <end position="52"/>
    </location>
</feature>
<dbReference type="Pfam" id="PF01582">
    <property type="entry name" value="TIR"/>
    <property type="match status" value="1"/>
</dbReference>
<dbReference type="InterPro" id="IPR000157">
    <property type="entry name" value="TIR_dom"/>
</dbReference>
<keyword evidence="5 6" id="KW-0472">Membrane</keyword>
<sequence length="235" mass="27534">MGFFCAETGGLISIYTDDIDSYSHSCNFLRYRGLLALCTIPIIAAICVVFYLRHYRSILRIRRIRKQLDEYVYDNIQVQRRFLLYLAYSFSDSDIVLRNFFPELERRLYMEFGKRDNLVCISDRDFDVGVSISDEIIHAVTSSCAVVFIISKEFARSRWCEFEAEIALYQGKPIILVTLGDVKIRSLPASLRKVCFKWTRLEWPGAENKDKRDEFWRKLVKSIIKYTADVKNTPV</sequence>
<evidence type="ECO:0000256" key="2">
    <source>
        <dbReference type="ARBA" id="ARBA00022692"/>
    </source>
</evidence>
<dbReference type="PANTHER" id="PTHR24365">
    <property type="entry name" value="TOLL-LIKE RECEPTOR"/>
    <property type="match status" value="1"/>
</dbReference>
<protein>
    <recommendedName>
        <fullName evidence="7">TIR domain-containing protein</fullName>
    </recommendedName>
</protein>
<keyword evidence="9" id="KW-1185">Reference proteome</keyword>
<keyword evidence="4 6" id="KW-1133">Transmembrane helix</keyword>
<dbReference type="GO" id="GO:0038023">
    <property type="term" value="F:signaling receptor activity"/>
    <property type="evidence" value="ECO:0007669"/>
    <property type="project" value="TreeGrafter"/>
</dbReference>
<evidence type="ECO:0000313" key="8">
    <source>
        <dbReference type="EMBL" id="KAK3609571.1"/>
    </source>
</evidence>
<comment type="caution">
    <text evidence="8">The sequence shown here is derived from an EMBL/GenBank/DDBJ whole genome shotgun (WGS) entry which is preliminary data.</text>
</comment>
<reference evidence="8" key="2">
    <citation type="journal article" date="2021" name="Genome Biol. Evol.">
        <title>Developing a high-quality reference genome for a parasitic bivalve with doubly uniparental inheritance (Bivalvia: Unionida).</title>
        <authorList>
            <person name="Smith C.H."/>
        </authorList>
    </citation>
    <scope>NUCLEOTIDE SEQUENCE</scope>
    <source>
        <strain evidence="8">CHS0354</strain>
        <tissue evidence="8">Mantle</tissue>
    </source>
</reference>
<name>A0AAE0WCH3_9BIVA</name>
<evidence type="ECO:0000256" key="4">
    <source>
        <dbReference type="ARBA" id="ARBA00022989"/>
    </source>
</evidence>
<dbReference type="SMART" id="SM00255">
    <property type="entry name" value="TIR"/>
    <property type="match status" value="1"/>
</dbReference>
<feature type="domain" description="TIR" evidence="7">
    <location>
        <begin position="80"/>
        <end position="223"/>
    </location>
</feature>
<dbReference type="EMBL" id="JAEAOA010001197">
    <property type="protein sequence ID" value="KAK3609571.1"/>
    <property type="molecule type" value="Genomic_DNA"/>
</dbReference>
<evidence type="ECO:0000256" key="5">
    <source>
        <dbReference type="ARBA" id="ARBA00023136"/>
    </source>
</evidence>
<dbReference type="PROSITE" id="PS50104">
    <property type="entry name" value="TIR"/>
    <property type="match status" value="1"/>
</dbReference>
<dbReference type="Proteomes" id="UP001195483">
    <property type="component" value="Unassembled WGS sequence"/>
</dbReference>
<comment type="subcellular location">
    <subcellularLocation>
        <location evidence="1">Membrane</location>
    </subcellularLocation>
</comment>
<organism evidence="8 9">
    <name type="scientific">Potamilus streckersoni</name>
    <dbReference type="NCBI Taxonomy" id="2493646"/>
    <lineage>
        <taxon>Eukaryota</taxon>
        <taxon>Metazoa</taxon>
        <taxon>Spiralia</taxon>
        <taxon>Lophotrochozoa</taxon>
        <taxon>Mollusca</taxon>
        <taxon>Bivalvia</taxon>
        <taxon>Autobranchia</taxon>
        <taxon>Heteroconchia</taxon>
        <taxon>Palaeoheterodonta</taxon>
        <taxon>Unionida</taxon>
        <taxon>Unionoidea</taxon>
        <taxon>Unionidae</taxon>
        <taxon>Ambleminae</taxon>
        <taxon>Lampsilini</taxon>
        <taxon>Potamilus</taxon>
    </lineage>
</organism>